<gene>
    <name evidence="10" type="primary">106078046</name>
</gene>
<keyword evidence="5" id="KW-0408">Iron</keyword>
<keyword evidence="8" id="KW-0561">Oxygen transport</keyword>
<dbReference type="VEuPathDB" id="VectorBase:BGLB011731"/>
<evidence type="ECO:0000256" key="5">
    <source>
        <dbReference type="ARBA" id="ARBA00023004"/>
    </source>
</evidence>
<keyword evidence="2 8" id="KW-0813">Transport</keyword>
<comment type="similarity">
    <text evidence="8">Belongs to the globin family.</text>
</comment>
<dbReference type="CDD" id="cd01040">
    <property type="entry name" value="Mb-like"/>
    <property type="match status" value="1"/>
</dbReference>
<evidence type="ECO:0000259" key="9">
    <source>
        <dbReference type="PROSITE" id="PS01033"/>
    </source>
</evidence>
<evidence type="ECO:0000256" key="4">
    <source>
        <dbReference type="ARBA" id="ARBA00022723"/>
    </source>
</evidence>
<dbReference type="GO" id="GO:0046872">
    <property type="term" value="F:metal ion binding"/>
    <property type="evidence" value="ECO:0007669"/>
    <property type="project" value="UniProtKB-KW"/>
</dbReference>
<feature type="domain" description="Globin" evidence="9">
    <location>
        <begin position="1"/>
        <end position="120"/>
    </location>
</feature>
<reference evidence="10" key="1">
    <citation type="submission" date="2020-05" db="UniProtKB">
        <authorList>
            <consortium name="EnsemblMetazoa"/>
        </authorList>
    </citation>
    <scope>IDENTIFICATION</scope>
    <source>
        <strain evidence="10">BB02</strain>
    </source>
</reference>
<dbReference type="Gene3D" id="1.10.490.10">
    <property type="entry name" value="Globins"/>
    <property type="match status" value="1"/>
</dbReference>
<dbReference type="PROSITE" id="PS01033">
    <property type="entry name" value="GLOBIN"/>
    <property type="match status" value="1"/>
</dbReference>
<dbReference type="GO" id="GO:0020037">
    <property type="term" value="F:heme binding"/>
    <property type="evidence" value="ECO:0007669"/>
    <property type="project" value="InterPro"/>
</dbReference>
<dbReference type="InterPro" id="IPR009050">
    <property type="entry name" value="Globin-like_sf"/>
</dbReference>
<dbReference type="SUPFAM" id="SSF46458">
    <property type="entry name" value="Globin-like"/>
    <property type="match status" value="1"/>
</dbReference>
<evidence type="ECO:0000313" key="10">
    <source>
        <dbReference type="EnsemblMetazoa" id="BGLB011731-PB"/>
    </source>
</evidence>
<accession>A0A2C9K1M5</accession>
<dbReference type="InterPro" id="IPR044399">
    <property type="entry name" value="Mb-like_M"/>
</dbReference>
<evidence type="ECO:0000256" key="2">
    <source>
        <dbReference type="ARBA" id="ARBA00022448"/>
    </source>
</evidence>
<evidence type="ECO:0000256" key="1">
    <source>
        <dbReference type="ARBA" id="ARBA00013895"/>
    </source>
</evidence>
<evidence type="ECO:0000256" key="8">
    <source>
        <dbReference type="RuleBase" id="RU000356"/>
    </source>
</evidence>
<dbReference type="AlphaFoldDB" id="A0A2C9K1M5"/>
<organism evidence="10 11">
    <name type="scientific">Biomphalaria glabrata</name>
    <name type="common">Bloodfluke planorb</name>
    <name type="synonym">Freshwater snail</name>
    <dbReference type="NCBI Taxonomy" id="6526"/>
    <lineage>
        <taxon>Eukaryota</taxon>
        <taxon>Metazoa</taxon>
        <taxon>Spiralia</taxon>
        <taxon>Lophotrochozoa</taxon>
        <taxon>Mollusca</taxon>
        <taxon>Gastropoda</taxon>
        <taxon>Heterobranchia</taxon>
        <taxon>Euthyneura</taxon>
        <taxon>Panpulmonata</taxon>
        <taxon>Hygrophila</taxon>
        <taxon>Lymnaeoidea</taxon>
        <taxon>Planorbidae</taxon>
        <taxon>Biomphalaria</taxon>
    </lineage>
</organism>
<evidence type="ECO:0000256" key="3">
    <source>
        <dbReference type="ARBA" id="ARBA00022617"/>
    </source>
</evidence>
<dbReference type="KEGG" id="bgt:106078046"/>
<keyword evidence="6" id="KW-0514">Muscle protein</keyword>
<proteinExistence type="inferred from homology"/>
<dbReference type="GO" id="GO:0019825">
    <property type="term" value="F:oxygen binding"/>
    <property type="evidence" value="ECO:0007669"/>
    <property type="project" value="InterPro"/>
</dbReference>
<dbReference type="InterPro" id="IPR000971">
    <property type="entry name" value="Globin"/>
</dbReference>
<evidence type="ECO:0000256" key="6">
    <source>
        <dbReference type="ARBA" id="ARBA00023179"/>
    </source>
</evidence>
<dbReference type="GO" id="GO:0005344">
    <property type="term" value="F:oxygen carrier activity"/>
    <property type="evidence" value="ECO:0007669"/>
    <property type="project" value="UniProtKB-KW"/>
</dbReference>
<evidence type="ECO:0000313" key="11">
    <source>
        <dbReference type="Proteomes" id="UP000076420"/>
    </source>
</evidence>
<keyword evidence="3 8" id="KW-0349">Heme</keyword>
<dbReference type="InterPro" id="IPR012292">
    <property type="entry name" value="Globin/Proto"/>
</dbReference>
<sequence>MLENVPNMRSRFNKFNARQSDDNLKKDAEFRRQVSLITGGLESLINNLNNPDRLHDTFERLADAHLNLKPRVGLEYFGPLQQSINVYIEKSLGVSSDSAVSRSWTSLITAFNNFLRDRTALRIVSDE</sequence>
<protein>
    <recommendedName>
        <fullName evidence="1">Globin</fullName>
    </recommendedName>
    <alternativeName>
        <fullName evidence="7">Myoglobin</fullName>
    </alternativeName>
</protein>
<keyword evidence="4" id="KW-0479">Metal-binding</keyword>
<dbReference type="Pfam" id="PF00042">
    <property type="entry name" value="Globin"/>
    <property type="match status" value="1"/>
</dbReference>
<dbReference type="EnsemblMetazoa" id="BGLB011731-RB">
    <property type="protein sequence ID" value="BGLB011731-PB"/>
    <property type="gene ID" value="BGLB011731"/>
</dbReference>
<dbReference type="Proteomes" id="UP000076420">
    <property type="component" value="Unassembled WGS sequence"/>
</dbReference>
<evidence type="ECO:0000256" key="7">
    <source>
        <dbReference type="ARBA" id="ARBA00030087"/>
    </source>
</evidence>
<name>A0A2C9K1M5_BIOGL</name>